<name>A0A8H7ZZL2_9FUNG</name>
<dbReference type="InterPro" id="IPR025314">
    <property type="entry name" value="DUF4219"/>
</dbReference>
<dbReference type="EMBL" id="JAEFCI010002318">
    <property type="protein sequence ID" value="KAG5462312.1"/>
    <property type="molecule type" value="Genomic_DNA"/>
</dbReference>
<feature type="domain" description="DUF4219" evidence="2">
    <location>
        <begin position="328"/>
        <end position="353"/>
    </location>
</feature>
<evidence type="ECO:0000256" key="1">
    <source>
        <dbReference type="SAM" id="MobiDB-lite"/>
    </source>
</evidence>
<keyword evidence="4" id="KW-1185">Reference proteome</keyword>
<reference evidence="3 4" key="1">
    <citation type="journal article" name="Sci. Rep.">
        <title>Genome-scale phylogenetic analyses confirm Olpidium as the closest living zoosporic fungus to the non-flagellated, terrestrial fungi.</title>
        <authorList>
            <person name="Chang Y."/>
            <person name="Rochon D."/>
            <person name="Sekimoto S."/>
            <person name="Wang Y."/>
            <person name="Chovatia M."/>
            <person name="Sandor L."/>
            <person name="Salamov A."/>
            <person name="Grigoriev I.V."/>
            <person name="Stajich J.E."/>
            <person name="Spatafora J.W."/>
        </authorList>
    </citation>
    <scope>NUCLEOTIDE SEQUENCE [LARGE SCALE GENOMIC DNA]</scope>
    <source>
        <strain evidence="3">S191</strain>
    </source>
</reference>
<evidence type="ECO:0000259" key="2">
    <source>
        <dbReference type="Pfam" id="PF13961"/>
    </source>
</evidence>
<proteinExistence type="predicted"/>
<feature type="non-terminal residue" evidence="3">
    <location>
        <position position="402"/>
    </location>
</feature>
<dbReference type="OrthoDB" id="3265539at2759"/>
<accession>A0A8H7ZZL2</accession>
<gene>
    <name evidence="3" type="ORF">BJ554DRAFT_5379</name>
</gene>
<feature type="region of interest" description="Disordered" evidence="1">
    <location>
        <begin position="156"/>
        <end position="185"/>
    </location>
</feature>
<evidence type="ECO:0000313" key="4">
    <source>
        <dbReference type="Proteomes" id="UP000673691"/>
    </source>
</evidence>
<dbReference type="AlphaFoldDB" id="A0A8H7ZZL2"/>
<sequence>MGTPRLHRLSPGVDGGLKSKEGFASFRFAFASICLPPLLSIPVHPGTLVVLTSTFRTTASPLGIRAVREEGSDRLVGGSNGRMVRERGVRVSSDRRPPTANVAGSTVRGYLRGVRVSSDRLIGGSNGRMVRERGDRVSSDRLVGRSNRLVVSEKGVRVSPDRQRGGFNGSRTALSPAREPKGALPGQVEPRAIRWRRYRAEGGEEPAEGKTRAIREPCAIRWRRRVRRRRAKREDARHPLAPPLRTESSRAPTVGVVVLAEGEQKEKTRAILEPRANRWRRRAWKENRRRAEGEPPPRAIRWRARRKAEGEPPAILWRSTLRLVIPPLTEDNWTSWKENMRAVLLHRGLWDAVTGEDERPTHGTPSQLRDWNRSNGEAYGELFLHISDLYKHLMKGKETARE</sequence>
<comment type="caution">
    <text evidence="3">The sequence shown here is derived from an EMBL/GenBank/DDBJ whole genome shotgun (WGS) entry which is preliminary data.</text>
</comment>
<dbReference type="Proteomes" id="UP000673691">
    <property type="component" value="Unassembled WGS sequence"/>
</dbReference>
<protein>
    <recommendedName>
        <fullName evidence="2">DUF4219 domain-containing protein</fullName>
    </recommendedName>
</protein>
<organism evidence="3 4">
    <name type="scientific">Olpidium bornovanus</name>
    <dbReference type="NCBI Taxonomy" id="278681"/>
    <lineage>
        <taxon>Eukaryota</taxon>
        <taxon>Fungi</taxon>
        <taxon>Fungi incertae sedis</taxon>
        <taxon>Olpidiomycota</taxon>
        <taxon>Olpidiomycotina</taxon>
        <taxon>Olpidiomycetes</taxon>
        <taxon>Olpidiales</taxon>
        <taxon>Olpidiaceae</taxon>
        <taxon>Olpidium</taxon>
    </lineage>
</organism>
<dbReference type="Pfam" id="PF13961">
    <property type="entry name" value="DUF4219"/>
    <property type="match status" value="1"/>
</dbReference>
<evidence type="ECO:0000313" key="3">
    <source>
        <dbReference type="EMBL" id="KAG5462312.1"/>
    </source>
</evidence>